<gene>
    <name evidence="2" type="ORF">Cvel_13619.t1</name>
</gene>
<accession>A0A0K6SBC3</accession>
<protein>
    <submittedName>
        <fullName evidence="2">Uncharacterized protein</fullName>
    </submittedName>
</protein>
<name>A0A0K6SBC3_9ALVE</name>
<sequence length="259" mass="27853">MQNSSETAGGGGSKRFNESAFLRTLPEPSISITPGTDMHLHCTSLIAPYNMSLQADLAEAEREQKRLAAQIHQGMCAHSNVLSVGERRMVAMMTSPLNPLDHEGPVTSSPTKGAYGSLWGNKTDWWHIGKSRDVEIVLSGQEAAAMRSGQAALFTEIKRPICDAARPGKFGTHVRPRSAADRRRGVPPHNSSNTGGGSFRFWESSVPPRLRQKTSLSPNARGKGGSDGRGWLGGGTGGLAEASETLKKLQEMMRASMED</sequence>
<evidence type="ECO:0000313" key="2">
    <source>
        <dbReference type="EMBL" id="CUC10936.1"/>
    </source>
</evidence>
<organism evidence="2">
    <name type="scientific">Chromera velia CCMP2878</name>
    <dbReference type="NCBI Taxonomy" id="1169474"/>
    <lineage>
        <taxon>Eukaryota</taxon>
        <taxon>Sar</taxon>
        <taxon>Alveolata</taxon>
        <taxon>Colpodellida</taxon>
        <taxon>Chromeraceae</taxon>
        <taxon>Chromera</taxon>
    </lineage>
</organism>
<reference evidence="2" key="1">
    <citation type="submission" date="2014-11" db="EMBL/GenBank/DDBJ databases">
        <title>Molecular phylogeny of cliff fern family Woodsiaceae with morphological implications.</title>
        <authorList>
            <person name="Shao Y.-Z."/>
            <person name="Wei R."/>
            <person name="Zhang X.-C."/>
        </authorList>
    </citation>
    <scope>NUCLEOTIDE SEQUENCE</scope>
</reference>
<dbReference type="AlphaFoldDB" id="A0A0K6SBC3"/>
<evidence type="ECO:0000256" key="1">
    <source>
        <dbReference type="SAM" id="MobiDB-lite"/>
    </source>
</evidence>
<feature type="region of interest" description="Disordered" evidence="1">
    <location>
        <begin position="168"/>
        <end position="239"/>
    </location>
</feature>
<proteinExistence type="predicted"/>
<feature type="compositionally biased region" description="Gly residues" evidence="1">
    <location>
        <begin position="222"/>
        <end position="238"/>
    </location>
</feature>
<dbReference type="VEuPathDB" id="CryptoDB:Cvel_13619"/>
<dbReference type="EMBL" id="CDMZ01005884">
    <property type="protein sequence ID" value="CUC10936.1"/>
    <property type="molecule type" value="Genomic_DNA"/>
</dbReference>